<dbReference type="Gene3D" id="2.120.10.30">
    <property type="entry name" value="TolB, C-terminal domain"/>
    <property type="match status" value="1"/>
</dbReference>
<reference evidence="2" key="2">
    <citation type="submission" date="2020-06" db="EMBL/GenBank/DDBJ databases">
        <title>Helianthus annuus Genome sequencing and assembly Release 2.</title>
        <authorList>
            <person name="Gouzy J."/>
            <person name="Langlade N."/>
            <person name="Munos S."/>
        </authorList>
    </citation>
    <scope>NUCLEOTIDE SEQUENCE</scope>
    <source>
        <tissue evidence="2">Leaves</tissue>
    </source>
</reference>
<dbReference type="AlphaFoldDB" id="A0A9K3N1U9"/>
<accession>A0A9K3N1U9</accession>
<keyword evidence="3" id="KW-1185">Reference proteome</keyword>
<proteinExistence type="predicted"/>
<reference evidence="2" key="1">
    <citation type="journal article" date="2017" name="Nature">
        <title>The sunflower genome provides insights into oil metabolism, flowering and Asterid evolution.</title>
        <authorList>
            <person name="Badouin H."/>
            <person name="Gouzy J."/>
            <person name="Grassa C.J."/>
            <person name="Murat F."/>
            <person name="Staton S.E."/>
            <person name="Cottret L."/>
            <person name="Lelandais-Briere C."/>
            <person name="Owens G.L."/>
            <person name="Carrere S."/>
            <person name="Mayjonade B."/>
            <person name="Legrand L."/>
            <person name="Gill N."/>
            <person name="Kane N.C."/>
            <person name="Bowers J.E."/>
            <person name="Hubner S."/>
            <person name="Bellec A."/>
            <person name="Berard A."/>
            <person name="Berges H."/>
            <person name="Blanchet N."/>
            <person name="Boniface M.C."/>
            <person name="Brunel D."/>
            <person name="Catrice O."/>
            <person name="Chaidir N."/>
            <person name="Claudel C."/>
            <person name="Donnadieu C."/>
            <person name="Faraut T."/>
            <person name="Fievet G."/>
            <person name="Helmstetter N."/>
            <person name="King M."/>
            <person name="Knapp S.J."/>
            <person name="Lai Z."/>
            <person name="Le Paslier M.C."/>
            <person name="Lippi Y."/>
            <person name="Lorenzon L."/>
            <person name="Mandel J.R."/>
            <person name="Marage G."/>
            <person name="Marchand G."/>
            <person name="Marquand E."/>
            <person name="Bret-Mestries E."/>
            <person name="Morien E."/>
            <person name="Nambeesan S."/>
            <person name="Nguyen T."/>
            <person name="Pegot-Espagnet P."/>
            <person name="Pouilly N."/>
            <person name="Raftis F."/>
            <person name="Sallet E."/>
            <person name="Schiex T."/>
            <person name="Thomas J."/>
            <person name="Vandecasteele C."/>
            <person name="Vares D."/>
            <person name="Vear F."/>
            <person name="Vautrin S."/>
            <person name="Crespi M."/>
            <person name="Mangin B."/>
            <person name="Burke J.M."/>
            <person name="Salse J."/>
            <person name="Munos S."/>
            <person name="Vincourt P."/>
            <person name="Rieseberg L.H."/>
            <person name="Langlade N.B."/>
        </authorList>
    </citation>
    <scope>NUCLEOTIDE SEQUENCE</scope>
    <source>
        <tissue evidence="2">Leaves</tissue>
    </source>
</reference>
<dbReference type="PANTHER" id="PTHR13833:SF78">
    <property type="entry name" value="POTASSIUM TRANSPORTER"/>
    <property type="match status" value="1"/>
</dbReference>
<sequence length="128" mass="13827">MVVTDSRPKILVGSPEGLFGHVDGKPRESRMNHPKGLTVDDKGNVYLADTMNMAIRKITDTGTSNENITYSFSFVIKVKNPYFVICTGVVTIAGGNLAQGTGHIDGPSDAAKFSDDFDIIYVRVAALF</sequence>
<gene>
    <name evidence="2" type="ORF">HanXRQr2_Chr11g0513271</name>
</gene>
<dbReference type="PANTHER" id="PTHR13833">
    <property type="match status" value="1"/>
</dbReference>
<dbReference type="InterPro" id="IPR011042">
    <property type="entry name" value="6-blade_b-propeller_TolB-like"/>
</dbReference>
<evidence type="ECO:0000256" key="1">
    <source>
        <dbReference type="ARBA" id="ARBA00022737"/>
    </source>
</evidence>
<dbReference type="Gramene" id="mRNA:HanXRQr2_Chr11g0513271">
    <property type="protein sequence ID" value="CDS:HanXRQr2_Chr11g0513271.1"/>
    <property type="gene ID" value="HanXRQr2_Chr11g0513271"/>
</dbReference>
<dbReference type="Pfam" id="PF01436">
    <property type="entry name" value="NHL"/>
    <property type="match status" value="1"/>
</dbReference>
<evidence type="ECO:0000313" key="2">
    <source>
        <dbReference type="EMBL" id="KAF5783891.1"/>
    </source>
</evidence>
<organism evidence="2 3">
    <name type="scientific">Helianthus annuus</name>
    <name type="common">Common sunflower</name>
    <dbReference type="NCBI Taxonomy" id="4232"/>
    <lineage>
        <taxon>Eukaryota</taxon>
        <taxon>Viridiplantae</taxon>
        <taxon>Streptophyta</taxon>
        <taxon>Embryophyta</taxon>
        <taxon>Tracheophyta</taxon>
        <taxon>Spermatophyta</taxon>
        <taxon>Magnoliopsida</taxon>
        <taxon>eudicotyledons</taxon>
        <taxon>Gunneridae</taxon>
        <taxon>Pentapetalae</taxon>
        <taxon>asterids</taxon>
        <taxon>campanulids</taxon>
        <taxon>Asterales</taxon>
        <taxon>Asteraceae</taxon>
        <taxon>Asteroideae</taxon>
        <taxon>Heliantheae alliance</taxon>
        <taxon>Heliantheae</taxon>
        <taxon>Helianthus</taxon>
    </lineage>
</organism>
<comment type="caution">
    <text evidence="2">The sequence shown here is derived from an EMBL/GenBank/DDBJ whole genome shotgun (WGS) entry which is preliminary data.</text>
</comment>
<dbReference type="EMBL" id="MNCJ02000326">
    <property type="protein sequence ID" value="KAF5783891.1"/>
    <property type="molecule type" value="Genomic_DNA"/>
</dbReference>
<dbReference type="Proteomes" id="UP000215914">
    <property type="component" value="Unassembled WGS sequence"/>
</dbReference>
<keyword evidence="1" id="KW-0677">Repeat</keyword>
<evidence type="ECO:0000313" key="3">
    <source>
        <dbReference type="Proteomes" id="UP000215914"/>
    </source>
</evidence>
<protein>
    <submittedName>
        <fullName evidence="2">Six-bladed beta-propeller, TolB</fullName>
    </submittedName>
</protein>
<name>A0A9K3N1U9_HELAN</name>
<dbReference type="InterPro" id="IPR001258">
    <property type="entry name" value="NHL_repeat"/>
</dbReference>